<dbReference type="PANTHER" id="PTHR47809">
    <property type="entry name" value="DNA-BINDING BROMODOMAIN-CONTAINING PROTEIN"/>
    <property type="match status" value="1"/>
</dbReference>
<feature type="compositionally biased region" description="Polar residues" evidence="4">
    <location>
        <begin position="731"/>
        <end position="743"/>
    </location>
</feature>
<evidence type="ECO:0000256" key="1">
    <source>
        <dbReference type="ARBA" id="ARBA00023117"/>
    </source>
</evidence>
<gene>
    <name evidence="6" type="ORF">JCGZ_00233</name>
</gene>
<feature type="region of interest" description="Disordered" evidence="4">
    <location>
        <begin position="38"/>
        <end position="131"/>
    </location>
</feature>
<evidence type="ECO:0000313" key="6">
    <source>
        <dbReference type="EMBL" id="KDP42436.1"/>
    </source>
</evidence>
<dbReference type="OrthoDB" id="45251at2759"/>
<feature type="region of interest" description="Disordered" evidence="4">
    <location>
        <begin position="256"/>
        <end position="423"/>
    </location>
</feature>
<dbReference type="PANTHER" id="PTHR47809:SF2">
    <property type="entry name" value="DNA-BINDING BROMODOMAIN-CONTAINING PROTEIN"/>
    <property type="match status" value="1"/>
</dbReference>
<evidence type="ECO:0000313" key="7">
    <source>
        <dbReference type="Proteomes" id="UP000027138"/>
    </source>
</evidence>
<dbReference type="SMR" id="A0A067L1T8"/>
<feature type="compositionally biased region" description="Polar residues" evidence="4">
    <location>
        <begin position="281"/>
        <end position="330"/>
    </location>
</feature>
<feature type="compositionally biased region" description="Low complexity" evidence="4">
    <location>
        <begin position="54"/>
        <end position="68"/>
    </location>
</feature>
<feature type="coiled-coil region" evidence="3">
    <location>
        <begin position="673"/>
        <end position="711"/>
    </location>
</feature>
<name>A0A067L1T8_JATCU</name>
<feature type="compositionally biased region" description="Low complexity" evidence="4">
    <location>
        <begin position="412"/>
        <end position="422"/>
    </location>
</feature>
<dbReference type="InterPro" id="IPR004252">
    <property type="entry name" value="Probable_transposase_24"/>
</dbReference>
<dbReference type="PROSITE" id="PS00633">
    <property type="entry name" value="BROMODOMAIN_1"/>
    <property type="match status" value="1"/>
</dbReference>
<dbReference type="Pfam" id="PF03004">
    <property type="entry name" value="Transposase_24"/>
    <property type="match status" value="1"/>
</dbReference>
<feature type="compositionally biased region" description="Basic residues" evidence="4">
    <location>
        <begin position="1"/>
        <end position="17"/>
    </location>
</feature>
<evidence type="ECO:0000259" key="5">
    <source>
        <dbReference type="PROSITE" id="PS50014"/>
    </source>
</evidence>
<evidence type="ECO:0000256" key="3">
    <source>
        <dbReference type="SAM" id="Coils"/>
    </source>
</evidence>
<dbReference type="SMART" id="SM00297">
    <property type="entry name" value="BROMO"/>
    <property type="match status" value="1"/>
</dbReference>
<dbReference type="Proteomes" id="UP000027138">
    <property type="component" value="Unassembled WGS sequence"/>
</dbReference>
<keyword evidence="3" id="KW-0175">Coiled coil</keyword>
<keyword evidence="7" id="KW-1185">Reference proteome</keyword>
<feature type="region of interest" description="Disordered" evidence="4">
    <location>
        <begin position="1"/>
        <end position="20"/>
    </location>
</feature>
<protein>
    <recommendedName>
        <fullName evidence="5">Bromo domain-containing protein</fullName>
    </recommendedName>
</protein>
<dbReference type="KEGG" id="jcu:105629655"/>
<dbReference type="AlphaFoldDB" id="A0A067L1T8"/>
<dbReference type="InterPro" id="IPR036427">
    <property type="entry name" value="Bromodomain-like_sf"/>
</dbReference>
<accession>A0A067L1T8</accession>
<evidence type="ECO:0000256" key="2">
    <source>
        <dbReference type="PROSITE-ProRule" id="PRU00035"/>
    </source>
</evidence>
<sequence length="755" mass="83831">MKRKRGRPKKSVAKKPKTLANKGEEAFLNFVGQNVQEKSASEHVNDNGFDQFSSDKVSSSSSSSSSSGESDDGLQFGRVNSDSDEPQIDRRVKRTANRRGRTKKLEASKKSLNANVVSSNGLGSSSKKELPPLKIPAQDSMLNKKDLKASLAVIKKVMEMEEAVRFSAPVDPVSQGLPDYFNIIDTPMDFGTICSNLQNGVKYLNSEDVYKDVEYIWENCRKYNKKGEYIVYLMKRVKKKFMKYWTAAGLHSEITKKPSGHSQLAPSGDHAVGYSRHDPMSTVNRPVSNPIQMQQNNFGTSQAQPQPQVPLSSYTQPYHQSQPSTNQVPQFSRFPAGVDADMPRGGGRLGRAQRNHSDGVVNEGSMKEGTDVHAASNLPLPRTPNSDPAANTPVGCTPSSASGPPTPGGDIGSSTTSTTVTGNRRALQVIGEDFDPPDCVRMITRIFKMRFDSAGYNWKSVTADTKNFYWQEFKKHFVWDEAIEASVKRNWNRKAADRYRGMLGKWRKKKPKYLPDNIWESWRPYWETPEFKAKSEQCSKNRLSETGGPGAGPSRHTGGSISYKVHAERLEAQLQRPPLPHELLEATHTRKKDGQFVDQKSKSAYEAILSRVQTESQPQDGSCDPCSVDVAQIYLQEVGGVKKRQVYGLGSQASVLFGRSSASSSFATSRLQNNNIDSRIQEMEQRMKELEMRHQQQQEELQQQVQQQVAKLLRSHLVAMAGGLPAPPTLPSQHPRPQSSGAHQGNDDAANLGRL</sequence>
<feature type="compositionally biased region" description="Low complexity" evidence="4">
    <location>
        <begin position="115"/>
        <end position="125"/>
    </location>
</feature>
<feature type="compositionally biased region" description="Basic residues" evidence="4">
    <location>
        <begin position="91"/>
        <end position="102"/>
    </location>
</feature>
<dbReference type="EMBL" id="KK914298">
    <property type="protein sequence ID" value="KDP42436.1"/>
    <property type="molecule type" value="Genomic_DNA"/>
</dbReference>
<feature type="domain" description="Bromo" evidence="5">
    <location>
        <begin position="158"/>
        <end position="231"/>
    </location>
</feature>
<proteinExistence type="predicted"/>
<feature type="region of interest" description="Disordered" evidence="4">
    <location>
        <begin position="720"/>
        <end position="755"/>
    </location>
</feature>
<dbReference type="Pfam" id="PF00439">
    <property type="entry name" value="Bromodomain"/>
    <property type="match status" value="1"/>
</dbReference>
<dbReference type="InterPro" id="IPR001487">
    <property type="entry name" value="Bromodomain"/>
</dbReference>
<dbReference type="STRING" id="180498.A0A067L1T8"/>
<dbReference type="InterPro" id="IPR018359">
    <property type="entry name" value="Bromodomain_CS"/>
</dbReference>
<dbReference type="SUPFAM" id="SSF47370">
    <property type="entry name" value="Bromodomain"/>
    <property type="match status" value="1"/>
</dbReference>
<feature type="region of interest" description="Disordered" evidence="4">
    <location>
        <begin position="537"/>
        <end position="560"/>
    </location>
</feature>
<dbReference type="PRINTS" id="PR00503">
    <property type="entry name" value="BROMODOMAIN"/>
</dbReference>
<dbReference type="PROSITE" id="PS50014">
    <property type="entry name" value="BROMODOMAIN_2"/>
    <property type="match status" value="1"/>
</dbReference>
<keyword evidence="1 2" id="KW-0103">Bromodomain</keyword>
<organism evidence="6 7">
    <name type="scientific">Jatropha curcas</name>
    <name type="common">Barbados nut</name>
    <dbReference type="NCBI Taxonomy" id="180498"/>
    <lineage>
        <taxon>Eukaryota</taxon>
        <taxon>Viridiplantae</taxon>
        <taxon>Streptophyta</taxon>
        <taxon>Embryophyta</taxon>
        <taxon>Tracheophyta</taxon>
        <taxon>Spermatophyta</taxon>
        <taxon>Magnoliopsida</taxon>
        <taxon>eudicotyledons</taxon>
        <taxon>Gunneridae</taxon>
        <taxon>Pentapetalae</taxon>
        <taxon>rosids</taxon>
        <taxon>fabids</taxon>
        <taxon>Malpighiales</taxon>
        <taxon>Euphorbiaceae</taxon>
        <taxon>Crotonoideae</taxon>
        <taxon>Jatropheae</taxon>
        <taxon>Jatropha</taxon>
    </lineage>
</organism>
<evidence type="ECO:0000256" key="4">
    <source>
        <dbReference type="SAM" id="MobiDB-lite"/>
    </source>
</evidence>
<dbReference type="Gene3D" id="1.20.920.10">
    <property type="entry name" value="Bromodomain-like"/>
    <property type="match status" value="1"/>
</dbReference>
<reference evidence="6 7" key="1">
    <citation type="journal article" date="2014" name="PLoS ONE">
        <title>Global Analysis of Gene Expression Profiles in Physic Nut (Jatropha curcas L.) Seedlings Exposed to Salt Stress.</title>
        <authorList>
            <person name="Zhang L."/>
            <person name="Zhang C."/>
            <person name="Wu P."/>
            <person name="Chen Y."/>
            <person name="Li M."/>
            <person name="Jiang H."/>
            <person name="Wu G."/>
        </authorList>
    </citation>
    <scope>NUCLEOTIDE SEQUENCE [LARGE SCALE GENOMIC DNA]</scope>
    <source>
        <strain evidence="7">cv. GZQX0401</strain>
        <tissue evidence="6">Young leaves</tissue>
    </source>
</reference>